<protein>
    <submittedName>
        <fullName evidence="1">Uncharacterized protein</fullName>
    </submittedName>
</protein>
<keyword evidence="2" id="KW-1185">Reference proteome</keyword>
<evidence type="ECO:0000313" key="2">
    <source>
        <dbReference type="Proteomes" id="UP001148737"/>
    </source>
</evidence>
<comment type="caution">
    <text evidence="1">The sequence shown here is derived from an EMBL/GenBank/DDBJ whole genome shotgun (WGS) entry which is preliminary data.</text>
</comment>
<proteinExistence type="predicted"/>
<name>A0ACC1QXA5_9HYPO</name>
<accession>A0ACC1QXA5</accession>
<gene>
    <name evidence="1" type="ORF">NLG97_g3934</name>
</gene>
<evidence type="ECO:0000313" key="1">
    <source>
        <dbReference type="EMBL" id="KAJ3494661.1"/>
    </source>
</evidence>
<sequence length="67" mass="7718">MHSVKSPYPCSKCELPTRRAMELERFPDEFSRERLKKMTAEALTKEEEEKANQVSEADITDATAKDI</sequence>
<organism evidence="1 2">
    <name type="scientific">Lecanicillium saksenae</name>
    <dbReference type="NCBI Taxonomy" id="468837"/>
    <lineage>
        <taxon>Eukaryota</taxon>
        <taxon>Fungi</taxon>
        <taxon>Dikarya</taxon>
        <taxon>Ascomycota</taxon>
        <taxon>Pezizomycotina</taxon>
        <taxon>Sordariomycetes</taxon>
        <taxon>Hypocreomycetidae</taxon>
        <taxon>Hypocreales</taxon>
        <taxon>Cordycipitaceae</taxon>
        <taxon>Lecanicillium</taxon>
    </lineage>
</organism>
<dbReference type="EMBL" id="JANAKD010000356">
    <property type="protein sequence ID" value="KAJ3494661.1"/>
    <property type="molecule type" value="Genomic_DNA"/>
</dbReference>
<reference evidence="1" key="1">
    <citation type="submission" date="2022-07" db="EMBL/GenBank/DDBJ databases">
        <title>Genome Sequence of Lecanicillium saksenae.</title>
        <authorList>
            <person name="Buettner E."/>
        </authorList>
    </citation>
    <scope>NUCLEOTIDE SEQUENCE</scope>
    <source>
        <strain evidence="1">VT-O1</strain>
    </source>
</reference>
<dbReference type="Proteomes" id="UP001148737">
    <property type="component" value="Unassembled WGS sequence"/>
</dbReference>